<keyword evidence="6 10" id="KW-0479">Metal-binding</keyword>
<comment type="function">
    <text evidence="10">Component of the cytosolic iron-sulfur (Fe-S) protein assembly (CIA) machinery. Required for the maturation of extramitochondrial Fe-S proteins. Part of an electron transfer chain functioning in an early step of cytosolic Fe-S biogenesis, facilitating the de novo assembly of a [4Fe-4S] cluster on the cytosolic Fe-S scaffold complex. Electrons are transferred from NADPH via a FAD- and FMN-containing diflavin oxidoreductase. Together with the diflavin oxidoreductase, also required for the assembly of the diferric tyrosyl radical cofactor of ribonucleotide reductase (RNR), probably by providing electrons for reduction during radical cofactor maturation in the catalytic small subunit.</text>
</comment>
<comment type="domain">
    <text evidence="10">The C-terminal domain binds 2 Fe-S clusters but is otherwise mostly in an intrinsically disordered conformation.</text>
</comment>
<keyword evidence="7 10" id="KW-0408">Iron</keyword>
<dbReference type="Gene3D" id="3.40.50.150">
    <property type="entry name" value="Vaccinia Virus protein VP39"/>
    <property type="match status" value="1"/>
</dbReference>
<dbReference type="InterPro" id="IPR029063">
    <property type="entry name" value="SAM-dependent_MTases_sf"/>
</dbReference>
<comment type="subunit">
    <text evidence="10">Monomer.</text>
</comment>
<gene>
    <name evidence="13" type="primary">EOG090X0FGQ</name>
</gene>
<dbReference type="HAMAP" id="MF_03115">
    <property type="entry name" value="Anamorsin"/>
    <property type="match status" value="1"/>
</dbReference>
<feature type="region of interest" description="Fe-S binding site B" evidence="10">
    <location>
        <begin position="236"/>
        <end position="250"/>
    </location>
</feature>
<evidence type="ECO:0000256" key="2">
    <source>
        <dbReference type="ARBA" id="ARBA00008169"/>
    </source>
</evidence>
<keyword evidence="8 10" id="KW-0411">Iron-sulfur</keyword>
<comment type="cofactor">
    <cofactor evidence="10">
        <name>[2Fe-2S] cluster</name>
        <dbReference type="ChEBI" id="CHEBI:190135"/>
    </cofactor>
</comment>
<feature type="short sequence motif" description="Cx2C motif 1" evidence="10">
    <location>
        <begin position="236"/>
        <end position="239"/>
    </location>
</feature>
<dbReference type="AlphaFoldDB" id="A0A9N6WTG6"/>
<feature type="binding site" evidence="10">
    <location>
        <position position="209"/>
    </location>
    <ligand>
        <name>[2Fe-2S] cluster</name>
        <dbReference type="ChEBI" id="CHEBI:190135"/>
    </ligand>
</feature>
<dbReference type="GO" id="GO:0051537">
    <property type="term" value="F:2 iron, 2 sulfur cluster binding"/>
    <property type="evidence" value="ECO:0007669"/>
    <property type="project" value="UniProtKB-UniRule"/>
</dbReference>
<feature type="binding site" evidence="10">
    <location>
        <position position="214"/>
    </location>
    <ligand>
        <name>[2Fe-2S] cluster</name>
        <dbReference type="ChEBI" id="CHEBI:190135"/>
    </ligand>
</feature>
<accession>A0A9N6WTG6</accession>
<dbReference type="PANTHER" id="PTHR13273:SF14">
    <property type="entry name" value="ANAMORSIN"/>
    <property type="match status" value="1"/>
</dbReference>
<evidence type="ECO:0000256" key="9">
    <source>
        <dbReference type="ARBA" id="ARBA00023128"/>
    </source>
</evidence>
<dbReference type="CDD" id="cd02440">
    <property type="entry name" value="AdoMet_MTases"/>
    <property type="match status" value="1"/>
</dbReference>
<evidence type="ECO:0000259" key="11">
    <source>
        <dbReference type="Pfam" id="PF05093"/>
    </source>
</evidence>
<keyword evidence="3 10" id="KW-0004">4Fe-4S</keyword>
<keyword evidence="4 10" id="KW-0963">Cytoplasm</keyword>
<evidence type="ECO:0000256" key="8">
    <source>
        <dbReference type="ARBA" id="ARBA00023014"/>
    </source>
</evidence>
<dbReference type="Pfam" id="PF05093">
    <property type="entry name" value="CIAPIN1"/>
    <property type="match status" value="1"/>
</dbReference>
<dbReference type="GO" id="GO:0016226">
    <property type="term" value="P:iron-sulfur cluster assembly"/>
    <property type="evidence" value="ECO:0007669"/>
    <property type="project" value="UniProtKB-UniRule"/>
</dbReference>
<organism evidence="13">
    <name type="scientific">Evadne anonyx</name>
    <dbReference type="NCBI Taxonomy" id="141404"/>
    <lineage>
        <taxon>Eukaryota</taxon>
        <taxon>Metazoa</taxon>
        <taxon>Ecdysozoa</taxon>
        <taxon>Arthropoda</taxon>
        <taxon>Crustacea</taxon>
        <taxon>Branchiopoda</taxon>
        <taxon>Diplostraca</taxon>
        <taxon>Cladocera</taxon>
        <taxon>Onychopoda</taxon>
        <taxon>Podonidae</taxon>
        <taxon>Evadne</taxon>
    </lineage>
</organism>
<dbReference type="GO" id="GO:0009055">
    <property type="term" value="F:electron transfer activity"/>
    <property type="evidence" value="ECO:0007669"/>
    <property type="project" value="UniProtKB-UniRule"/>
</dbReference>
<feature type="binding site" evidence="10">
    <location>
        <position position="247"/>
    </location>
    <ligand>
        <name>[4Fe-4S] cluster</name>
        <dbReference type="ChEBI" id="CHEBI:49883"/>
    </ligand>
</feature>
<proteinExistence type="inferred from homology"/>
<evidence type="ECO:0000256" key="10">
    <source>
        <dbReference type="HAMAP-Rule" id="MF_03115"/>
    </source>
</evidence>
<dbReference type="GO" id="GO:0046872">
    <property type="term" value="F:metal ion binding"/>
    <property type="evidence" value="ECO:0007669"/>
    <property type="project" value="UniProtKB-KW"/>
</dbReference>
<feature type="binding site" evidence="10">
    <location>
        <position position="236"/>
    </location>
    <ligand>
        <name>[4Fe-4S] cluster</name>
        <dbReference type="ChEBI" id="CHEBI:49883"/>
    </ligand>
</feature>
<evidence type="ECO:0000259" key="12">
    <source>
        <dbReference type="Pfam" id="PF20922"/>
    </source>
</evidence>
<comment type="caution">
    <text evidence="10">Lacks conserved residue(s) required for the propagation of feature annotation.</text>
</comment>
<dbReference type="EMBL" id="OC986197">
    <property type="protein sequence ID" value="CAG4642852.1"/>
    <property type="molecule type" value="Genomic_DNA"/>
</dbReference>
<evidence type="ECO:0000313" key="13">
    <source>
        <dbReference type="EMBL" id="CAG4642852.1"/>
    </source>
</evidence>
<sequence length="275" mass="29867">MGGTWNGNGREWSYYCPLTEAEDISYRNVDIGNCPLTVAEDFNYNNVELNFSLGSYLVLIEIEEVSSSGHPKSCFDFVFSNFIEPHSVAHSFELLSEVIRILKPNGVLYANVQNDTTLNSNLKLTGFSQIKSESKGDVVEFSAQKPNFEVGASSQLSFGKAAVWSLADSLVDDQVELINEDDLLDDDDLLKPSSESLRVCGTTGKRKACKDCSCGLAEELSGGTQVPADATAKSSCGSCYLGDAFRCASCPYLGMPAFKPGEKVQLSERQLNADV</sequence>
<comment type="domain">
    <text evidence="10">The N-terminal domain has structural similarity with S-adenosyl-L-methionine-dependent methyltransferases, but does not bind S-adenosyl-L-methionine. It is required for correct assembly of the 2 Fe-S clusters.</text>
</comment>
<comment type="subcellular location">
    <subcellularLocation>
        <location evidence="10">Cytoplasm</location>
    </subcellularLocation>
    <subcellularLocation>
        <location evidence="10">Mitochondrion intermembrane space</location>
    </subcellularLocation>
</comment>
<comment type="cofactor">
    <cofactor evidence="1 10">
        <name>[4Fe-4S] cluster</name>
        <dbReference type="ChEBI" id="CHEBI:49883"/>
    </cofactor>
</comment>
<dbReference type="Pfam" id="PF20922">
    <property type="entry name" value="Anamorsin_N"/>
    <property type="match status" value="1"/>
</dbReference>
<dbReference type="PANTHER" id="PTHR13273">
    <property type="entry name" value="ANAMORSIN"/>
    <property type="match status" value="1"/>
</dbReference>
<feature type="domain" description="Anamorsin C-terminal" evidence="11">
    <location>
        <begin position="231"/>
        <end position="266"/>
    </location>
</feature>
<feature type="binding site" evidence="10">
    <location>
        <position position="212"/>
    </location>
    <ligand>
        <name>[2Fe-2S] cluster</name>
        <dbReference type="ChEBI" id="CHEBI:190135"/>
    </ligand>
</feature>
<feature type="domain" description="Anamorsin N-terminal" evidence="12">
    <location>
        <begin position="61"/>
        <end position="135"/>
    </location>
</feature>
<evidence type="ECO:0000256" key="4">
    <source>
        <dbReference type="ARBA" id="ARBA00022490"/>
    </source>
</evidence>
<keyword evidence="5 10" id="KW-0001">2Fe-2S</keyword>
<evidence type="ECO:0000256" key="3">
    <source>
        <dbReference type="ARBA" id="ARBA00022485"/>
    </source>
</evidence>
<dbReference type="InterPro" id="IPR046408">
    <property type="entry name" value="CIAPIN1"/>
</dbReference>
<feature type="binding site" evidence="10">
    <location>
        <position position="250"/>
    </location>
    <ligand>
        <name>[4Fe-4S] cluster</name>
        <dbReference type="ChEBI" id="CHEBI:49883"/>
    </ligand>
</feature>
<comment type="similarity">
    <text evidence="2 10">Belongs to the anamorsin family.</text>
</comment>
<keyword evidence="9 10" id="KW-0496">Mitochondrion</keyword>
<evidence type="ECO:0000256" key="5">
    <source>
        <dbReference type="ARBA" id="ARBA00022714"/>
    </source>
</evidence>
<feature type="short sequence motif" description="Cx2C motif 2" evidence="10">
    <location>
        <begin position="247"/>
        <end position="250"/>
    </location>
</feature>
<evidence type="ECO:0000256" key="7">
    <source>
        <dbReference type="ARBA" id="ARBA00023004"/>
    </source>
</evidence>
<evidence type="ECO:0000256" key="1">
    <source>
        <dbReference type="ARBA" id="ARBA00001966"/>
    </source>
</evidence>
<feature type="binding site" evidence="10">
    <location>
        <position position="239"/>
    </location>
    <ligand>
        <name>[4Fe-4S] cluster</name>
        <dbReference type="ChEBI" id="CHEBI:49883"/>
    </ligand>
</feature>
<dbReference type="InterPro" id="IPR007785">
    <property type="entry name" value="Anamorsin"/>
</dbReference>
<comment type="domain">
    <text evidence="10">The twin Cx2C motifs are involved in the recognition by the mitochondrial MIA40-ERV1 disulfide relay system. The formation of 2 disulfide bonds in the Cx2C motifs through dithiol/disulfide exchange reactions effectively traps the protein in the mitochondrial intermembrane space.</text>
</comment>
<protein>
    <recommendedName>
        <fullName evidence="10">Anamorsin homolog</fullName>
    </recommendedName>
    <alternativeName>
        <fullName evidence="10">Fe-S cluster assembly protein DRE2 homolog</fullName>
    </alternativeName>
</protein>
<dbReference type="SUPFAM" id="SSF53335">
    <property type="entry name" value="S-adenosyl-L-methionine-dependent methyltransferases"/>
    <property type="match status" value="1"/>
</dbReference>
<evidence type="ECO:0000256" key="6">
    <source>
        <dbReference type="ARBA" id="ARBA00022723"/>
    </source>
</evidence>
<name>A0A9N6WTG6_9CRUS</name>
<dbReference type="InterPro" id="IPR049011">
    <property type="entry name" value="Anamorsin_N_metazoan"/>
</dbReference>
<dbReference type="GO" id="GO:0005758">
    <property type="term" value="C:mitochondrial intermembrane space"/>
    <property type="evidence" value="ECO:0007669"/>
    <property type="project" value="UniProtKB-SubCell"/>
</dbReference>
<dbReference type="GO" id="GO:0051539">
    <property type="term" value="F:4 iron, 4 sulfur cluster binding"/>
    <property type="evidence" value="ECO:0007669"/>
    <property type="project" value="UniProtKB-KW"/>
</dbReference>
<reference evidence="13" key="1">
    <citation type="submission" date="2021-04" db="EMBL/GenBank/DDBJ databases">
        <authorList>
            <person name="Cornetti L."/>
        </authorList>
    </citation>
    <scope>NUCLEOTIDE SEQUENCE</scope>
</reference>
<feature type="binding site" evidence="10">
    <location>
        <position position="200"/>
    </location>
    <ligand>
        <name>[2Fe-2S] cluster</name>
        <dbReference type="ChEBI" id="CHEBI:190135"/>
    </ligand>
</feature>